<evidence type="ECO:0000256" key="1">
    <source>
        <dbReference type="SAM" id="SignalP"/>
    </source>
</evidence>
<gene>
    <name evidence="2" type="ORF">QTG54_010368</name>
</gene>
<dbReference type="Proteomes" id="UP001224775">
    <property type="component" value="Unassembled WGS sequence"/>
</dbReference>
<reference evidence="2" key="1">
    <citation type="submission" date="2023-06" db="EMBL/GenBank/DDBJ databases">
        <title>Survivors Of The Sea: Transcriptome response of Skeletonema marinoi to long-term dormancy.</title>
        <authorList>
            <person name="Pinder M.I.M."/>
            <person name="Kourtchenko O."/>
            <person name="Robertson E.K."/>
            <person name="Larsson T."/>
            <person name="Maumus F."/>
            <person name="Osuna-Cruz C.M."/>
            <person name="Vancaester E."/>
            <person name="Stenow R."/>
            <person name="Vandepoele K."/>
            <person name="Ploug H."/>
            <person name="Bruchert V."/>
            <person name="Godhe A."/>
            <person name="Topel M."/>
        </authorList>
    </citation>
    <scope>NUCLEOTIDE SEQUENCE</scope>
    <source>
        <strain evidence="2">R05AC</strain>
    </source>
</reference>
<dbReference type="EMBL" id="JATAAI010000019">
    <property type="protein sequence ID" value="KAK1739052.1"/>
    <property type="molecule type" value="Genomic_DNA"/>
</dbReference>
<dbReference type="AlphaFoldDB" id="A0AAD8Y3Z8"/>
<keyword evidence="1" id="KW-0732">Signal</keyword>
<keyword evidence="3" id="KW-1185">Reference proteome</keyword>
<organism evidence="2 3">
    <name type="scientific">Skeletonema marinoi</name>
    <dbReference type="NCBI Taxonomy" id="267567"/>
    <lineage>
        <taxon>Eukaryota</taxon>
        <taxon>Sar</taxon>
        <taxon>Stramenopiles</taxon>
        <taxon>Ochrophyta</taxon>
        <taxon>Bacillariophyta</taxon>
        <taxon>Coscinodiscophyceae</taxon>
        <taxon>Thalassiosirophycidae</taxon>
        <taxon>Thalassiosirales</taxon>
        <taxon>Skeletonemataceae</taxon>
        <taxon>Skeletonema</taxon>
        <taxon>Skeletonema marinoi-dohrnii complex</taxon>
    </lineage>
</organism>
<feature type="chain" id="PRO_5042252957" description="WSC domain-containing protein" evidence="1">
    <location>
        <begin position="37"/>
        <end position="332"/>
    </location>
</feature>
<evidence type="ECO:0000313" key="2">
    <source>
        <dbReference type="EMBL" id="KAK1739052.1"/>
    </source>
</evidence>
<protein>
    <recommendedName>
        <fullName evidence="4">WSC domain-containing protein</fullName>
    </recommendedName>
</protein>
<sequence length="332" mass="36126">MSIWYQRHAVLTLLSNPSHTLSIHVIFFYCVLAAAAYEVPEDNLIADLADQYDAGRMNDVLLETEPEFYDSEDEDFESFDEDEEVEMSGALPSALIADDQCASFLPSQTSAFPFGRHYAFTREFFGFVGGPVPSSKCSAQRAVEKTKIKSAQQCATTCANDDASGQGDGYTLLGYNYNCHTKKCDCLRGEEGYDLDSHVRTGTGYWACYKSDTATVPTPTPPPFTTQCLPNTVTGNAGGNTVSFARVDPQSSHTTCNVGSSFLPETLDSVEECADSCAERQFSSGSLGGNRLIGFDYSCDSNRCTCLTGHGGTNLRNNVQLTNANMACYMIE</sequence>
<comment type="caution">
    <text evidence="2">The sequence shown here is derived from an EMBL/GenBank/DDBJ whole genome shotgun (WGS) entry which is preliminary data.</text>
</comment>
<accession>A0AAD8Y3Z8</accession>
<name>A0AAD8Y3Z8_9STRA</name>
<evidence type="ECO:0008006" key="4">
    <source>
        <dbReference type="Google" id="ProtNLM"/>
    </source>
</evidence>
<proteinExistence type="predicted"/>
<evidence type="ECO:0000313" key="3">
    <source>
        <dbReference type="Proteomes" id="UP001224775"/>
    </source>
</evidence>
<feature type="signal peptide" evidence="1">
    <location>
        <begin position="1"/>
        <end position="36"/>
    </location>
</feature>